<accession>A0A674JQ85</accession>
<reference evidence="1" key="2">
    <citation type="submission" date="2025-09" db="UniProtKB">
        <authorList>
            <consortium name="Ensembl"/>
        </authorList>
    </citation>
    <scope>IDENTIFICATION</scope>
</reference>
<evidence type="ECO:0000313" key="2">
    <source>
        <dbReference type="Proteomes" id="UP000472274"/>
    </source>
</evidence>
<keyword evidence="2" id="KW-1185">Reference proteome</keyword>
<protein>
    <submittedName>
        <fullName evidence="1">Uncharacterized protein</fullName>
    </submittedName>
</protein>
<evidence type="ECO:0000313" key="1">
    <source>
        <dbReference type="Ensembl" id="ENSTMTP00000022152.1"/>
    </source>
</evidence>
<sequence length="165" mass="18231">QDSVAAIGLRTVLLSVMRCKGHISVGDGGWWILYLYHWMELMLGAGCAVTTVGPDRFQLEYLLSACGATMEVRTETSERLGMWVGVNLSSSGDTQTDLKWEVTGLELLELEAVPRVPHVLSMPLWEGTLHCPHLENDRLAAFHGGEGSCGLVFTCDEMLRWKVPL</sequence>
<dbReference type="Proteomes" id="UP000472274">
    <property type="component" value="Unplaced"/>
</dbReference>
<name>A0A674JQ85_9SAUR</name>
<dbReference type="Ensembl" id="ENSTMTT00000022939.1">
    <property type="protein sequence ID" value="ENSTMTP00000022152.1"/>
    <property type="gene ID" value="ENSTMTG00000016174.1"/>
</dbReference>
<dbReference type="InParanoid" id="A0A674JQ85"/>
<organism evidence="1 2">
    <name type="scientific">Terrapene triunguis</name>
    <name type="common">Three-toed box turtle</name>
    <dbReference type="NCBI Taxonomy" id="2587831"/>
    <lineage>
        <taxon>Eukaryota</taxon>
        <taxon>Metazoa</taxon>
        <taxon>Chordata</taxon>
        <taxon>Craniata</taxon>
        <taxon>Vertebrata</taxon>
        <taxon>Euteleostomi</taxon>
        <taxon>Archelosauria</taxon>
        <taxon>Testudinata</taxon>
        <taxon>Testudines</taxon>
        <taxon>Cryptodira</taxon>
        <taxon>Durocryptodira</taxon>
        <taxon>Testudinoidea</taxon>
        <taxon>Emydidae</taxon>
        <taxon>Terrapene</taxon>
    </lineage>
</organism>
<dbReference type="AlphaFoldDB" id="A0A674JQ85"/>
<reference evidence="1" key="1">
    <citation type="submission" date="2025-08" db="UniProtKB">
        <authorList>
            <consortium name="Ensembl"/>
        </authorList>
    </citation>
    <scope>IDENTIFICATION</scope>
</reference>
<proteinExistence type="predicted"/>